<feature type="transmembrane region" description="Helical" evidence="1">
    <location>
        <begin position="339"/>
        <end position="358"/>
    </location>
</feature>
<evidence type="ECO:0000313" key="2">
    <source>
        <dbReference type="EMBL" id="MBC5997806.1"/>
    </source>
</evidence>
<dbReference type="EMBL" id="JACRWE010000007">
    <property type="protein sequence ID" value="MBC5997806.1"/>
    <property type="molecule type" value="Genomic_DNA"/>
</dbReference>
<feature type="transmembrane region" description="Helical" evidence="1">
    <location>
        <begin position="312"/>
        <end position="333"/>
    </location>
</feature>
<dbReference type="PANTHER" id="PTHR11328">
    <property type="entry name" value="MAJOR FACILITATOR SUPERFAMILY DOMAIN-CONTAINING PROTEIN"/>
    <property type="match status" value="1"/>
</dbReference>
<evidence type="ECO:0000256" key="1">
    <source>
        <dbReference type="SAM" id="Phobius"/>
    </source>
</evidence>
<keyword evidence="1" id="KW-0472">Membrane</keyword>
<proteinExistence type="predicted"/>
<dbReference type="Pfam" id="PF13347">
    <property type="entry name" value="MFS_2"/>
    <property type="match status" value="1"/>
</dbReference>
<dbReference type="PANTHER" id="PTHR11328:SF24">
    <property type="entry name" value="MAJOR FACILITATOR SUPERFAMILY (MFS) PROFILE DOMAIN-CONTAINING PROTEIN"/>
    <property type="match status" value="1"/>
</dbReference>
<dbReference type="Proteomes" id="UP000609849">
    <property type="component" value="Unassembled WGS sequence"/>
</dbReference>
<evidence type="ECO:0000313" key="3">
    <source>
        <dbReference type="Proteomes" id="UP000609849"/>
    </source>
</evidence>
<dbReference type="SUPFAM" id="SSF103473">
    <property type="entry name" value="MFS general substrate transporter"/>
    <property type="match status" value="1"/>
</dbReference>
<feature type="transmembrane region" description="Helical" evidence="1">
    <location>
        <begin position="434"/>
        <end position="458"/>
    </location>
</feature>
<keyword evidence="1" id="KW-1133">Transmembrane helix</keyword>
<accession>A0ABR7JT57</accession>
<dbReference type="RefSeq" id="WP_147540933.1">
    <property type="nucleotide sequence ID" value="NZ_JACRWE010000007.1"/>
</dbReference>
<dbReference type="InterPro" id="IPR039672">
    <property type="entry name" value="MFS_2"/>
</dbReference>
<sequence>MSANTNNITYNRAKTWQIGLFALNNIATNFYMFLMMYVSYYATGAAGIAVVLISSLLTSMRMFDAVTDPIIGFIIDKTNTKFGKFRPMMVIGNIILAISTLILYNFTHRLPEGNPRVIFFVVMYAIYVIGYTFQTACTKAAQACLTNDPAQRPLFTRFDSSYMLLMGSGIAMYTSSYLVPKYGGFTLPAMTEFSTSAVIASAICTVLAIIGLWEKDREEFFGIGDKGAKVKFKDYLSVLKGNRAIQMLIVSAATDKLALQAAGNSSVMVMLYGIVMGNYALYGKMSLITMLPTFIIILVGTKYASKFGSKKALVATTWLSIIGYLALFLVIFIGDPAQISLDNFGIMTALWIGIYCLANGVKSVSSSIVIPMIADCADYETYLTGRYVPGMMGTLFSFVDKMISSFATTVVGFVVAGIGYTATMPEVTDAYTPALFWATAFLFIGLPIIGWVCSLIAMKFYPLDDKKMLEVQAKLDEIRKDENQALNA</sequence>
<gene>
    <name evidence="2" type="ORF">H8923_13665</name>
</gene>
<keyword evidence="1" id="KW-0812">Transmembrane</keyword>
<feature type="transmembrane region" description="Helical" evidence="1">
    <location>
        <begin position="402"/>
        <end position="422"/>
    </location>
</feature>
<organism evidence="2 3">
    <name type="scientific">Romboutsia faecis</name>
    <dbReference type="NCBI Taxonomy" id="2764597"/>
    <lineage>
        <taxon>Bacteria</taxon>
        <taxon>Bacillati</taxon>
        <taxon>Bacillota</taxon>
        <taxon>Clostridia</taxon>
        <taxon>Peptostreptococcales</taxon>
        <taxon>Peptostreptococcaceae</taxon>
        <taxon>Romboutsia</taxon>
    </lineage>
</organism>
<feature type="transmembrane region" description="Helical" evidence="1">
    <location>
        <begin position="85"/>
        <end position="104"/>
    </location>
</feature>
<protein>
    <submittedName>
        <fullName evidence="2">MFS transporter</fullName>
    </submittedName>
</protein>
<dbReference type="Gene3D" id="1.20.1250.20">
    <property type="entry name" value="MFS general substrate transporter like domains"/>
    <property type="match status" value="1"/>
</dbReference>
<feature type="transmembrane region" description="Helical" evidence="1">
    <location>
        <begin position="281"/>
        <end position="300"/>
    </location>
</feature>
<comment type="caution">
    <text evidence="2">The sequence shown here is derived from an EMBL/GenBank/DDBJ whole genome shotgun (WGS) entry which is preliminary data.</text>
</comment>
<keyword evidence="3" id="KW-1185">Reference proteome</keyword>
<reference evidence="2 3" key="1">
    <citation type="submission" date="2020-08" db="EMBL/GenBank/DDBJ databases">
        <authorList>
            <person name="Liu C."/>
            <person name="Sun Q."/>
        </authorList>
    </citation>
    <scope>NUCLEOTIDE SEQUENCE [LARGE SCALE GENOMIC DNA]</scope>
    <source>
        <strain evidence="2 3">NSJ-18</strain>
    </source>
</reference>
<feature type="transmembrane region" description="Helical" evidence="1">
    <location>
        <begin position="193"/>
        <end position="213"/>
    </location>
</feature>
<name>A0ABR7JT57_9FIRM</name>
<dbReference type="InterPro" id="IPR036259">
    <property type="entry name" value="MFS_trans_sf"/>
</dbReference>
<feature type="transmembrane region" description="Helical" evidence="1">
    <location>
        <begin position="30"/>
        <end position="53"/>
    </location>
</feature>
<feature type="transmembrane region" description="Helical" evidence="1">
    <location>
        <begin position="116"/>
        <end position="133"/>
    </location>
</feature>
<feature type="transmembrane region" description="Helical" evidence="1">
    <location>
        <begin position="154"/>
        <end position="173"/>
    </location>
</feature>